<proteinExistence type="predicted"/>
<organism evidence="1 2">
    <name type="scientific">Acinetobacter apis</name>
    <dbReference type="NCBI Taxonomy" id="1229165"/>
    <lineage>
        <taxon>Bacteria</taxon>
        <taxon>Pseudomonadati</taxon>
        <taxon>Pseudomonadota</taxon>
        <taxon>Gammaproteobacteria</taxon>
        <taxon>Moraxellales</taxon>
        <taxon>Moraxellaceae</taxon>
        <taxon>Acinetobacter</taxon>
    </lineage>
</organism>
<dbReference type="RefSeq" id="WP_088823056.1">
    <property type="nucleotide sequence ID" value="NZ_FZLN01000001.1"/>
</dbReference>
<evidence type="ECO:0000313" key="2">
    <source>
        <dbReference type="Proteomes" id="UP000243463"/>
    </source>
</evidence>
<dbReference type="AlphaFoldDB" id="A0A217EFS1"/>
<keyword evidence="2" id="KW-1185">Reference proteome</keyword>
<dbReference type="Proteomes" id="UP000243463">
    <property type="component" value="Unassembled WGS sequence"/>
</dbReference>
<dbReference type="OrthoDB" id="9775734at2"/>
<evidence type="ECO:0008006" key="3">
    <source>
        <dbReference type="Google" id="ProtNLM"/>
    </source>
</evidence>
<name>A0A217EFS1_9GAMM</name>
<protein>
    <recommendedName>
        <fullName evidence="3">DUF2797 domain-containing protein</fullName>
    </recommendedName>
</protein>
<evidence type="ECO:0000313" key="1">
    <source>
        <dbReference type="EMBL" id="SNQ29050.1"/>
    </source>
</evidence>
<dbReference type="Pfam" id="PF10977">
    <property type="entry name" value="DUF2797"/>
    <property type="match status" value="1"/>
</dbReference>
<reference evidence="2" key="1">
    <citation type="submission" date="2017-06" db="EMBL/GenBank/DDBJ databases">
        <authorList>
            <person name="Varghese N."/>
            <person name="Submissions S."/>
        </authorList>
    </citation>
    <scope>NUCLEOTIDE SEQUENCE [LARGE SCALE GENOMIC DNA]</scope>
    <source>
        <strain evidence="2">ANC 5114</strain>
    </source>
</reference>
<dbReference type="EMBL" id="FZLN01000001">
    <property type="protein sequence ID" value="SNQ29050.1"/>
    <property type="molecule type" value="Genomic_DNA"/>
</dbReference>
<sequence>MEFQGICHKMHADLASLSITDQDTERANVQYTFILDQAKIDLPLTIGQHIEISWTGKIYCTSCGKKTPKSYAQGHCFQCFKTKASCDMCIMKPETCHYHLGTCREDDFAKRICFQPHIVYLANSSALKVGITRIHQMPTRWLDQGASQALPIMKVGSRRLSGHLEVMFAEQVADKTDWRKLLKGDAEPIDLISLRDELIDEFSSQIELIEDEFSMNFEFDEHVERLDQAKVQEFVYPVSSYPSKIKSHNLEKALTIQGTLQGIKGQYLIFDTGVINIRKYTGYELVIRN</sequence>
<dbReference type="InterPro" id="IPR021246">
    <property type="entry name" value="DUF2797"/>
</dbReference>
<accession>A0A217EFS1</accession>
<gene>
    <name evidence="1" type="ORF">SAMN05444584_0984</name>
</gene>